<name>A0ABQ6CG73_9HYPH</name>
<dbReference type="SUPFAM" id="SSF53335">
    <property type="entry name" value="S-adenosyl-L-methionine-dependent methyltransferases"/>
    <property type="match status" value="1"/>
</dbReference>
<protein>
    <recommendedName>
        <fullName evidence="1">Methyltransferase type 11 domain-containing protein</fullName>
    </recommendedName>
</protein>
<dbReference type="Proteomes" id="UP001156882">
    <property type="component" value="Unassembled WGS sequence"/>
</dbReference>
<comment type="caution">
    <text evidence="2">The sequence shown here is derived from an EMBL/GenBank/DDBJ whole genome shotgun (WGS) entry which is preliminary data.</text>
</comment>
<dbReference type="Gene3D" id="3.40.50.150">
    <property type="entry name" value="Vaccinia Virus protein VP39"/>
    <property type="match status" value="1"/>
</dbReference>
<gene>
    <name evidence="2" type="ORF">GCM10007874_19320</name>
</gene>
<sequence>MGLWGLARQLIGAGSRMPVLGSLVIGSYQARLPKTGWNLEHPFDRLHGVDTSGTVPDYMLIAGATAYGAAQPSIVCRALAAIPEPRSCHFVDLGCGKGRPLLVASGIFPTLTGVEISRALAQVARANAAAFGKAHPQHGRIDIIAGDALAYALPDQPLVIFLYNPFRFPLMARLVETVEASLRRRPRDLYIVYYNPVCAELFDASRLLERRYAAQLPYDAGEIGYGPEESDAVVIWQNRGNTHPLPVGSPNTPITIVSPDARAVVEAVA</sequence>
<reference evidence="3" key="1">
    <citation type="journal article" date="2019" name="Int. J. Syst. Evol. Microbiol.">
        <title>The Global Catalogue of Microorganisms (GCM) 10K type strain sequencing project: providing services to taxonomists for standard genome sequencing and annotation.</title>
        <authorList>
            <consortium name="The Broad Institute Genomics Platform"/>
            <consortium name="The Broad Institute Genome Sequencing Center for Infectious Disease"/>
            <person name="Wu L."/>
            <person name="Ma J."/>
        </authorList>
    </citation>
    <scope>NUCLEOTIDE SEQUENCE [LARGE SCALE GENOMIC DNA]</scope>
    <source>
        <strain evidence="3">NBRC 101365</strain>
    </source>
</reference>
<evidence type="ECO:0000259" key="1">
    <source>
        <dbReference type="Pfam" id="PF08241"/>
    </source>
</evidence>
<evidence type="ECO:0000313" key="3">
    <source>
        <dbReference type="Proteomes" id="UP001156882"/>
    </source>
</evidence>
<keyword evidence="3" id="KW-1185">Reference proteome</keyword>
<dbReference type="InterPro" id="IPR013216">
    <property type="entry name" value="Methyltransf_11"/>
</dbReference>
<dbReference type="InterPro" id="IPR029063">
    <property type="entry name" value="SAM-dependent_MTases_sf"/>
</dbReference>
<evidence type="ECO:0000313" key="2">
    <source>
        <dbReference type="EMBL" id="GLS18915.1"/>
    </source>
</evidence>
<dbReference type="Pfam" id="PF08241">
    <property type="entry name" value="Methyltransf_11"/>
    <property type="match status" value="1"/>
</dbReference>
<feature type="domain" description="Methyltransferase type 11" evidence="1">
    <location>
        <begin position="91"/>
        <end position="156"/>
    </location>
</feature>
<accession>A0ABQ6CG73</accession>
<proteinExistence type="predicted"/>
<dbReference type="EMBL" id="BSPC01000015">
    <property type="protein sequence ID" value="GLS18915.1"/>
    <property type="molecule type" value="Genomic_DNA"/>
</dbReference>
<organism evidence="2 3">
    <name type="scientific">Labrys miyagiensis</name>
    <dbReference type="NCBI Taxonomy" id="346912"/>
    <lineage>
        <taxon>Bacteria</taxon>
        <taxon>Pseudomonadati</taxon>
        <taxon>Pseudomonadota</taxon>
        <taxon>Alphaproteobacteria</taxon>
        <taxon>Hyphomicrobiales</taxon>
        <taxon>Xanthobacteraceae</taxon>
        <taxon>Labrys</taxon>
    </lineage>
</organism>